<reference evidence="2 3" key="1">
    <citation type="submission" date="2018-05" db="EMBL/GenBank/DDBJ databases">
        <title>Oceanovita maritima gen. nov., sp. nov., a marine bacterium in the family Rhodobacteraceae isolated from surface seawater of Lundu port Xiamen, China.</title>
        <authorList>
            <person name="Hetharua B.H."/>
            <person name="Min D."/>
            <person name="Liao H."/>
            <person name="Tian Y."/>
        </authorList>
    </citation>
    <scope>NUCLEOTIDE SEQUENCE [LARGE SCALE GENOMIC DNA]</scope>
    <source>
        <strain evidence="2 3">FSX-11</strain>
    </source>
</reference>
<keyword evidence="1" id="KW-0812">Transmembrane</keyword>
<organism evidence="2 3">
    <name type="scientific">Litorivita pollutaquae</name>
    <dbReference type="NCBI Taxonomy" id="2200892"/>
    <lineage>
        <taxon>Bacteria</taxon>
        <taxon>Pseudomonadati</taxon>
        <taxon>Pseudomonadota</taxon>
        <taxon>Alphaproteobacteria</taxon>
        <taxon>Rhodobacterales</taxon>
        <taxon>Paracoccaceae</taxon>
        <taxon>Litorivita</taxon>
    </lineage>
</organism>
<feature type="transmembrane region" description="Helical" evidence="1">
    <location>
        <begin position="76"/>
        <end position="96"/>
    </location>
</feature>
<comment type="caution">
    <text evidence="2">The sequence shown here is derived from an EMBL/GenBank/DDBJ whole genome shotgun (WGS) entry which is preliminary data.</text>
</comment>
<feature type="transmembrane region" description="Helical" evidence="1">
    <location>
        <begin position="12"/>
        <end position="30"/>
    </location>
</feature>
<proteinExistence type="predicted"/>
<dbReference type="AlphaFoldDB" id="A0A2V4N148"/>
<protein>
    <submittedName>
        <fullName evidence="2">Uncharacterized protein</fullName>
    </submittedName>
</protein>
<keyword evidence="3" id="KW-1185">Reference proteome</keyword>
<keyword evidence="1" id="KW-1133">Transmembrane helix</keyword>
<keyword evidence="1" id="KW-0472">Membrane</keyword>
<feature type="transmembrane region" description="Helical" evidence="1">
    <location>
        <begin position="139"/>
        <end position="158"/>
    </location>
</feature>
<evidence type="ECO:0000313" key="3">
    <source>
        <dbReference type="Proteomes" id="UP000248012"/>
    </source>
</evidence>
<dbReference type="OrthoDB" id="1679451at2"/>
<dbReference type="EMBL" id="QFVT01000005">
    <property type="protein sequence ID" value="PYC47652.1"/>
    <property type="molecule type" value="Genomic_DNA"/>
</dbReference>
<evidence type="ECO:0000256" key="1">
    <source>
        <dbReference type="SAM" id="Phobius"/>
    </source>
</evidence>
<evidence type="ECO:0000313" key="2">
    <source>
        <dbReference type="EMBL" id="PYC47652.1"/>
    </source>
</evidence>
<feature type="transmembrane region" description="Helical" evidence="1">
    <location>
        <begin position="108"/>
        <end position="127"/>
    </location>
</feature>
<feature type="transmembrane region" description="Helical" evidence="1">
    <location>
        <begin position="37"/>
        <end position="56"/>
    </location>
</feature>
<gene>
    <name evidence="2" type="ORF">DI396_09450</name>
</gene>
<dbReference type="Proteomes" id="UP000248012">
    <property type="component" value="Unassembled WGS sequence"/>
</dbReference>
<name>A0A2V4N148_9RHOB</name>
<dbReference type="RefSeq" id="WP_110795960.1">
    <property type="nucleotide sequence ID" value="NZ_KZ826484.1"/>
</dbReference>
<accession>A0A2V4N148</accession>
<sequence>MIVAENGVIENFQVIACIVSFSLFVWGAKVQFGKNNLDWAAVSLFFSLIPFVGAGRELSFGAVLSLHGTGLLYTKYFLSVVLVLMLSLSLILLVVAARRKKLHWRQALSGHVFLVFAILSIIIAQMFEKGQLGFPKNQILEELMELLAYLLLVYLSFYRLKSTR</sequence>